<accession>A0A1H3W7D5</accession>
<dbReference type="OrthoDB" id="645009at2"/>
<dbReference type="EMBL" id="FNRA01000001">
    <property type="protein sequence ID" value="SDZ82986.1"/>
    <property type="molecule type" value="Genomic_DNA"/>
</dbReference>
<dbReference type="RefSeq" id="WP_090554205.1">
    <property type="nucleotide sequence ID" value="NZ_FNRA01000001.1"/>
</dbReference>
<dbReference type="AlphaFoldDB" id="A0A1H3W7D5"/>
<organism evidence="1 2">
    <name type="scientific">Pedobacter hartonius</name>
    <dbReference type="NCBI Taxonomy" id="425514"/>
    <lineage>
        <taxon>Bacteria</taxon>
        <taxon>Pseudomonadati</taxon>
        <taxon>Bacteroidota</taxon>
        <taxon>Sphingobacteriia</taxon>
        <taxon>Sphingobacteriales</taxon>
        <taxon>Sphingobacteriaceae</taxon>
        <taxon>Pedobacter</taxon>
    </lineage>
</organism>
<reference evidence="1 2" key="1">
    <citation type="submission" date="2016-10" db="EMBL/GenBank/DDBJ databases">
        <authorList>
            <person name="de Groot N.N."/>
        </authorList>
    </citation>
    <scope>NUCLEOTIDE SEQUENCE [LARGE SCALE GENOMIC DNA]</scope>
    <source>
        <strain evidence="1 2">DSM 19033</strain>
    </source>
</reference>
<proteinExistence type="predicted"/>
<protein>
    <submittedName>
        <fullName evidence="1">Uncharacterized protein</fullName>
    </submittedName>
</protein>
<dbReference type="Proteomes" id="UP000198850">
    <property type="component" value="Unassembled WGS sequence"/>
</dbReference>
<keyword evidence="2" id="KW-1185">Reference proteome</keyword>
<gene>
    <name evidence="1" type="ORF">SAMN05443550_101129</name>
</gene>
<name>A0A1H3W7D5_9SPHI</name>
<evidence type="ECO:0000313" key="2">
    <source>
        <dbReference type="Proteomes" id="UP000198850"/>
    </source>
</evidence>
<evidence type="ECO:0000313" key="1">
    <source>
        <dbReference type="EMBL" id="SDZ82986.1"/>
    </source>
</evidence>
<sequence>MLKDLRAGDEVISVDPKTKATSVVKVKELTTHDAKNYALTSLVLIAAHRKSKPAGTQIHLNAKVKQPQSYFVAYAPF</sequence>